<dbReference type="EMBL" id="CALTRL010000543">
    <property type="protein sequence ID" value="CAH7668560.1"/>
    <property type="molecule type" value="Genomic_DNA"/>
</dbReference>
<sequence>MELLKGVLDAGWIRMDLFTAIVTDDLQILLLCLLAWLSTSANHRNSCEMSFCQLAMLHRVLCLPDIDILYKNKEISKINKLHTRCSLFFYFHTYGVLWFSDLFRLLEK</sequence>
<comment type="caution">
    <text evidence="1">The sequence shown here is derived from an EMBL/GenBank/DDBJ whole genome shotgun (WGS) entry which is preliminary data.</text>
</comment>
<evidence type="ECO:0000313" key="1">
    <source>
        <dbReference type="EMBL" id="CAH7668560.1"/>
    </source>
</evidence>
<gene>
    <name evidence="1" type="ORF">PPACK8108_LOCUS3083</name>
</gene>
<organism evidence="1 2">
    <name type="scientific">Phakopsora pachyrhizi</name>
    <name type="common">Asian soybean rust disease fungus</name>
    <dbReference type="NCBI Taxonomy" id="170000"/>
    <lineage>
        <taxon>Eukaryota</taxon>
        <taxon>Fungi</taxon>
        <taxon>Dikarya</taxon>
        <taxon>Basidiomycota</taxon>
        <taxon>Pucciniomycotina</taxon>
        <taxon>Pucciniomycetes</taxon>
        <taxon>Pucciniales</taxon>
        <taxon>Phakopsoraceae</taxon>
        <taxon>Phakopsora</taxon>
    </lineage>
</organism>
<proteinExistence type="predicted"/>
<dbReference type="Proteomes" id="UP001153365">
    <property type="component" value="Unassembled WGS sequence"/>
</dbReference>
<protein>
    <submittedName>
        <fullName evidence="1">Uncharacterized protein</fullName>
    </submittedName>
</protein>
<keyword evidence="2" id="KW-1185">Reference proteome</keyword>
<name>A0AAV0AKU9_PHAPC</name>
<dbReference type="AlphaFoldDB" id="A0AAV0AKU9"/>
<accession>A0AAV0AKU9</accession>
<evidence type="ECO:0000313" key="2">
    <source>
        <dbReference type="Proteomes" id="UP001153365"/>
    </source>
</evidence>
<reference evidence="1" key="1">
    <citation type="submission" date="2022-06" db="EMBL/GenBank/DDBJ databases">
        <authorList>
            <consortium name="SYNGENTA / RWTH Aachen University"/>
        </authorList>
    </citation>
    <scope>NUCLEOTIDE SEQUENCE</scope>
</reference>